<evidence type="ECO:0000256" key="1">
    <source>
        <dbReference type="ARBA" id="ARBA00008683"/>
    </source>
</evidence>
<feature type="domain" description="Peptidase S49" evidence="5">
    <location>
        <begin position="115"/>
        <end position="255"/>
    </location>
</feature>
<keyword evidence="3" id="KW-0378">Hydrolase</keyword>
<evidence type="ECO:0000259" key="5">
    <source>
        <dbReference type="Pfam" id="PF01343"/>
    </source>
</evidence>
<dbReference type="Gene3D" id="3.90.226.10">
    <property type="entry name" value="2-enoyl-CoA Hydratase, Chain A, domain 1"/>
    <property type="match status" value="1"/>
</dbReference>
<dbReference type="InterPro" id="IPR002142">
    <property type="entry name" value="Peptidase_S49"/>
</dbReference>
<evidence type="ECO:0000256" key="2">
    <source>
        <dbReference type="ARBA" id="ARBA00022670"/>
    </source>
</evidence>
<evidence type="ECO:0000256" key="3">
    <source>
        <dbReference type="ARBA" id="ARBA00022801"/>
    </source>
</evidence>
<dbReference type="InterPro" id="IPR029045">
    <property type="entry name" value="ClpP/crotonase-like_dom_sf"/>
</dbReference>
<evidence type="ECO:0000256" key="4">
    <source>
        <dbReference type="ARBA" id="ARBA00022825"/>
    </source>
</evidence>
<accession>A0A6G8F2K0</accession>
<dbReference type="EMBL" id="MN990730">
    <property type="protein sequence ID" value="QIM10456.1"/>
    <property type="molecule type" value="Genomic_DNA"/>
</dbReference>
<keyword evidence="4" id="KW-0720">Serine protease</keyword>
<protein>
    <recommendedName>
        <fullName evidence="5">Peptidase S49 domain-containing protein</fullName>
    </recommendedName>
</protein>
<comment type="similarity">
    <text evidence="1">Belongs to the peptidase S49 family.</text>
</comment>
<organism evidence="6">
    <name type="scientific">uncultured Alphaproteobacteria bacterium</name>
    <dbReference type="NCBI Taxonomy" id="91750"/>
    <lineage>
        <taxon>Bacteria</taxon>
        <taxon>Pseudomonadati</taxon>
        <taxon>Pseudomonadota</taxon>
        <taxon>Alphaproteobacteria</taxon>
        <taxon>environmental samples</taxon>
    </lineage>
</organism>
<dbReference type="GO" id="GO:0008236">
    <property type="term" value="F:serine-type peptidase activity"/>
    <property type="evidence" value="ECO:0007669"/>
    <property type="project" value="UniProtKB-KW"/>
</dbReference>
<dbReference type="AlphaFoldDB" id="A0A6G8F2K0"/>
<name>A0A6G8F2K0_9PROT</name>
<dbReference type="PANTHER" id="PTHR33209:SF1">
    <property type="entry name" value="PEPTIDASE S49 DOMAIN-CONTAINING PROTEIN"/>
    <property type="match status" value="1"/>
</dbReference>
<gene>
    <name evidence="6" type="ORF">PlAlph_3480</name>
</gene>
<dbReference type="PANTHER" id="PTHR33209">
    <property type="entry name" value="PROTEASE 4"/>
    <property type="match status" value="1"/>
</dbReference>
<proteinExistence type="inferred from homology"/>
<dbReference type="CDD" id="cd07022">
    <property type="entry name" value="S49_Sppa_36K_type"/>
    <property type="match status" value="1"/>
</dbReference>
<evidence type="ECO:0000313" key="6">
    <source>
        <dbReference type="EMBL" id="QIM10456.1"/>
    </source>
</evidence>
<dbReference type="InterPro" id="IPR033855">
    <property type="entry name" value="Protein_C"/>
</dbReference>
<dbReference type="SUPFAM" id="SSF52096">
    <property type="entry name" value="ClpP/crotonase"/>
    <property type="match status" value="1"/>
</dbReference>
<dbReference type="GO" id="GO:0006508">
    <property type="term" value="P:proteolysis"/>
    <property type="evidence" value="ECO:0007669"/>
    <property type="project" value="UniProtKB-KW"/>
</dbReference>
<reference evidence="6" key="1">
    <citation type="journal article" date="2020" name="J. ISSAAS">
        <title>Lactobacilli and other gastrointestinal microbiota of Peromyscus leucopus, reservoir host for agents of Lyme disease and other zoonoses in North America.</title>
        <authorList>
            <person name="Milovic A."/>
            <person name="Bassam K."/>
            <person name="Shao H."/>
            <person name="Chatzistamou I."/>
            <person name="Tufts D.M."/>
            <person name="Diuk-Wasser M."/>
            <person name="Barbour A.G."/>
        </authorList>
    </citation>
    <scope>NUCLEOTIDE SEQUENCE</scope>
    <source>
        <strain evidence="6">LL90</strain>
    </source>
</reference>
<sequence>MKSLLSLGKYWAIEPDTFNNLEALVSKDAPVLENTRTVRIQNGVAIIPVSGVITGRMDFLTYILGGTALDILAKDFRTALENSDVRAIVLDFDSPGGIAVGPAEMADMIFNARGNKPIISYVGRNCCSAAYWLASATDKIIAHPAALLGSIGVVTAVPVQEQPDESGTKCYEIVSSNAKAKRPDPRTEDGIKTIKAELDALEAQFIGSVAKFRNISEEKIRNDFGKGGVVIGHEALQRSMADELGSFESVLASLTVTPKIERNITMDKTKTETPVTPEITASYIQSEYPEVAKAIASEAYDKGMVDGRKTAEESYQKGVLAERDRILAIEKVALPGHEDLIEKAKADGSMTAETVAMQMVMAEKKRGISHLASLQTAEKELPPIPEAPAPMAVSQVDPEAPLEDRAKAEWNKSADLRREFANEFEDYLAYKQAEENGSVKIYSTRK</sequence>
<keyword evidence="2" id="KW-0645">Protease</keyword>
<dbReference type="Pfam" id="PF01343">
    <property type="entry name" value="Peptidase_S49"/>
    <property type="match status" value="1"/>
</dbReference>